<dbReference type="SUPFAM" id="SSF160104">
    <property type="entry name" value="Acetoacetate decarboxylase-like"/>
    <property type="match status" value="1"/>
</dbReference>
<gene>
    <name evidence="1" type="ORF">GCM10009627_22350</name>
</gene>
<dbReference type="Proteomes" id="UP001501742">
    <property type="component" value="Unassembled WGS sequence"/>
</dbReference>
<dbReference type="EMBL" id="BAAAJX010000011">
    <property type="protein sequence ID" value="GAA1493889.1"/>
    <property type="molecule type" value="Genomic_DNA"/>
</dbReference>
<dbReference type="Pfam" id="PF09844">
    <property type="entry name" value="DUF2071"/>
    <property type="match status" value="1"/>
</dbReference>
<keyword evidence="2" id="KW-1185">Reference proteome</keyword>
<evidence type="ECO:0000313" key="2">
    <source>
        <dbReference type="Proteomes" id="UP001501742"/>
    </source>
</evidence>
<name>A0ABN1ZE06_9MICO</name>
<comment type="caution">
    <text evidence="1">The sequence shown here is derived from an EMBL/GenBank/DDBJ whole genome shotgun (WGS) entry which is preliminary data.</text>
</comment>
<dbReference type="InterPro" id="IPR023375">
    <property type="entry name" value="ADC_dom_sf"/>
</dbReference>
<evidence type="ECO:0000313" key="1">
    <source>
        <dbReference type="EMBL" id="GAA1493889.1"/>
    </source>
</evidence>
<dbReference type="PANTHER" id="PTHR39186:SF1">
    <property type="entry name" value="DUF2071 DOMAIN-CONTAINING PROTEIN"/>
    <property type="match status" value="1"/>
</dbReference>
<dbReference type="Gene3D" id="2.40.400.10">
    <property type="entry name" value="Acetoacetate decarboxylase-like"/>
    <property type="match status" value="1"/>
</dbReference>
<proteinExistence type="predicted"/>
<organism evidence="1 2">
    <name type="scientific">Curtobacterium herbarum</name>
    <dbReference type="NCBI Taxonomy" id="150122"/>
    <lineage>
        <taxon>Bacteria</taxon>
        <taxon>Bacillati</taxon>
        <taxon>Actinomycetota</taxon>
        <taxon>Actinomycetes</taxon>
        <taxon>Micrococcales</taxon>
        <taxon>Microbacteriaceae</taxon>
        <taxon>Curtobacterium</taxon>
    </lineage>
</organism>
<reference evidence="1 2" key="1">
    <citation type="journal article" date="2019" name="Int. J. Syst. Evol. Microbiol.">
        <title>The Global Catalogue of Microorganisms (GCM) 10K type strain sequencing project: providing services to taxonomists for standard genome sequencing and annotation.</title>
        <authorList>
            <consortium name="The Broad Institute Genomics Platform"/>
            <consortium name="The Broad Institute Genome Sequencing Center for Infectious Disease"/>
            <person name="Wu L."/>
            <person name="Ma J."/>
        </authorList>
    </citation>
    <scope>NUCLEOTIDE SEQUENCE [LARGE SCALE GENOMIC DNA]</scope>
    <source>
        <strain evidence="1 2">JCM 12140</strain>
    </source>
</reference>
<dbReference type="PANTHER" id="PTHR39186">
    <property type="entry name" value="DUF2071 FAMILY PROTEIN"/>
    <property type="match status" value="1"/>
</dbReference>
<protein>
    <submittedName>
        <fullName evidence="1">YqjF family protein</fullName>
    </submittedName>
</protein>
<sequence>MTDDQEQPADLGPGTADPRTRAAVALRHRPVTVHAWDDVVFAHWRSEPEALARLVPRGTRPDVVDGSAWVGLVAYVFRETQVPPFPPSTRLGSMTEVTIEVLTVDDAGRHGIAYLTVDTPNVPAIVAAHALLGVPYTFAWARSRRRGETVGHRSVRHPDRVRHPIRAVRQARRTGGTSGPRHAASVRVVAGEVDRSPLAAELTTRAGIHARLLAQTLFWQRQHPPLSVRSATLERLEGDLPDAVGLPGLFDRAPDSLLVVDGTTVRYAWGDVVR</sequence>
<dbReference type="InterPro" id="IPR018644">
    <property type="entry name" value="DUF2071"/>
</dbReference>
<accession>A0ABN1ZE06</accession>
<dbReference type="RefSeq" id="WP_204607282.1">
    <property type="nucleotide sequence ID" value="NZ_BAAAJX010000011.1"/>
</dbReference>